<protein>
    <submittedName>
        <fullName evidence="1">Uncharacterized protein</fullName>
    </submittedName>
</protein>
<evidence type="ECO:0000313" key="2">
    <source>
        <dbReference type="Proteomes" id="UP000276133"/>
    </source>
</evidence>
<gene>
    <name evidence="1" type="ORF">BpHYR1_031286</name>
</gene>
<dbReference type="AlphaFoldDB" id="A0A3M7T1Q6"/>
<name>A0A3M7T1Q6_BRAPC</name>
<accession>A0A3M7T1Q6</accession>
<sequence length="83" mass="9218">MVLVPYGINPNFDIVPRTVLARVVIYLAGITIFSSESKVVLDGTSHFLLPIQFSSFDDQQWSPVCDPCSSDQLVNYVSSFSMN</sequence>
<proteinExistence type="predicted"/>
<dbReference type="Proteomes" id="UP000276133">
    <property type="component" value="Unassembled WGS sequence"/>
</dbReference>
<comment type="caution">
    <text evidence="1">The sequence shown here is derived from an EMBL/GenBank/DDBJ whole genome shotgun (WGS) entry which is preliminary data.</text>
</comment>
<evidence type="ECO:0000313" key="1">
    <source>
        <dbReference type="EMBL" id="RNA41869.1"/>
    </source>
</evidence>
<keyword evidence="2" id="KW-1185">Reference proteome</keyword>
<reference evidence="1 2" key="1">
    <citation type="journal article" date="2018" name="Sci. Rep.">
        <title>Genomic signatures of local adaptation to the degree of environmental predictability in rotifers.</title>
        <authorList>
            <person name="Franch-Gras L."/>
            <person name="Hahn C."/>
            <person name="Garcia-Roger E.M."/>
            <person name="Carmona M.J."/>
            <person name="Serra M."/>
            <person name="Gomez A."/>
        </authorList>
    </citation>
    <scope>NUCLEOTIDE SEQUENCE [LARGE SCALE GENOMIC DNA]</scope>
    <source>
        <strain evidence="1">HYR1</strain>
    </source>
</reference>
<organism evidence="1 2">
    <name type="scientific">Brachionus plicatilis</name>
    <name type="common">Marine rotifer</name>
    <name type="synonym">Brachionus muelleri</name>
    <dbReference type="NCBI Taxonomy" id="10195"/>
    <lineage>
        <taxon>Eukaryota</taxon>
        <taxon>Metazoa</taxon>
        <taxon>Spiralia</taxon>
        <taxon>Gnathifera</taxon>
        <taxon>Rotifera</taxon>
        <taxon>Eurotatoria</taxon>
        <taxon>Monogononta</taxon>
        <taxon>Pseudotrocha</taxon>
        <taxon>Ploima</taxon>
        <taxon>Brachionidae</taxon>
        <taxon>Brachionus</taxon>
    </lineage>
</organism>
<dbReference type="EMBL" id="REGN01000441">
    <property type="protein sequence ID" value="RNA41869.1"/>
    <property type="molecule type" value="Genomic_DNA"/>
</dbReference>